<dbReference type="SUPFAM" id="SSF111331">
    <property type="entry name" value="NAD kinase/diacylglycerol kinase-like"/>
    <property type="match status" value="1"/>
</dbReference>
<dbReference type="Pfam" id="PF19279">
    <property type="entry name" value="YegS_C"/>
    <property type="match status" value="1"/>
</dbReference>
<feature type="domain" description="DAGKc" evidence="13">
    <location>
        <begin position="4"/>
        <end position="140"/>
    </location>
</feature>
<evidence type="ECO:0000256" key="9">
    <source>
        <dbReference type="ARBA" id="ARBA00022842"/>
    </source>
</evidence>
<comment type="similarity">
    <text evidence="2">Belongs to the diacylglycerol/lipid kinase family.</text>
</comment>
<proteinExistence type="inferred from homology"/>
<evidence type="ECO:0000256" key="3">
    <source>
        <dbReference type="ARBA" id="ARBA00022516"/>
    </source>
</evidence>
<dbReference type="InterPro" id="IPR045540">
    <property type="entry name" value="YegS/DAGK_C"/>
</dbReference>
<keyword evidence="15" id="KW-1185">Reference proteome</keyword>
<dbReference type="AlphaFoldDB" id="A0A7S7M743"/>
<reference evidence="14 15" key="1">
    <citation type="submission" date="2020-10" db="EMBL/GenBank/DDBJ databases">
        <title>Olsenella immobilis sp.nov., isolated from the mud in a fermentation cellar used for the production of Chinese strong-flavoured liquor.</title>
        <authorList>
            <person name="Lu L."/>
        </authorList>
    </citation>
    <scope>NUCLEOTIDE SEQUENCE [LARGE SCALE GENOMIC DNA]</scope>
    <source>
        <strain evidence="14 15">LZLJ-2</strain>
    </source>
</reference>
<dbReference type="NCBIfam" id="TIGR00147">
    <property type="entry name" value="YegS/Rv2252/BmrU family lipid kinase"/>
    <property type="match status" value="1"/>
</dbReference>
<keyword evidence="5" id="KW-0479">Metal-binding</keyword>
<dbReference type="RefSeq" id="WP_194369963.1">
    <property type="nucleotide sequence ID" value="NZ_CP063767.1"/>
</dbReference>
<keyword evidence="4" id="KW-0808">Transferase</keyword>
<dbReference type="PROSITE" id="PS50146">
    <property type="entry name" value="DAGK"/>
    <property type="match status" value="1"/>
</dbReference>
<sequence length="309" mass="32606">MADSPLGRTLLVANPAARSGHGAAGTDFAERFLSSWPAATEGYDVRRTSGPGDARALAAGAHDYDSVVALGGDGVIHEVVGGLMQIEPEGRPQLGIVPLGSGNDYARTLGMARNDVEASLAQLVRGRVGSLEVGSVNGVPFMQTLSFGLDAAIALDTTARRAHATSQEGSALFVTSGLKILSRARDGYPCVARFDAQEPRDLRTIIFAIQVGPSYGGGFRICPDADPADGLLDVCYNVSVPTIPHLLGLFGLARQGLHARSRVVELQRIAHAEIDFQVEPPCQVDGEKLTGTHFDVDVIPHALRVILPR</sequence>
<dbReference type="Proteomes" id="UP000593735">
    <property type="component" value="Chromosome"/>
</dbReference>
<keyword evidence="10" id="KW-0443">Lipid metabolism</keyword>
<accession>A0A7S7M743</accession>
<dbReference type="GO" id="GO:0008654">
    <property type="term" value="P:phospholipid biosynthetic process"/>
    <property type="evidence" value="ECO:0007669"/>
    <property type="project" value="UniProtKB-KW"/>
</dbReference>
<keyword evidence="8" id="KW-0067">ATP-binding</keyword>
<dbReference type="KEGG" id="tio:INP52_05940"/>
<keyword evidence="9" id="KW-0460">Magnesium</keyword>
<dbReference type="InterPro" id="IPR001206">
    <property type="entry name" value="Diacylglycerol_kinase_cat_dom"/>
</dbReference>
<dbReference type="PANTHER" id="PTHR12358">
    <property type="entry name" value="SPHINGOSINE KINASE"/>
    <property type="match status" value="1"/>
</dbReference>
<evidence type="ECO:0000259" key="13">
    <source>
        <dbReference type="PROSITE" id="PS50146"/>
    </source>
</evidence>
<evidence type="ECO:0000256" key="4">
    <source>
        <dbReference type="ARBA" id="ARBA00022679"/>
    </source>
</evidence>
<dbReference type="Pfam" id="PF00781">
    <property type="entry name" value="DAGK_cat"/>
    <property type="match status" value="1"/>
</dbReference>
<keyword evidence="12" id="KW-1208">Phospholipid metabolism</keyword>
<evidence type="ECO:0000256" key="10">
    <source>
        <dbReference type="ARBA" id="ARBA00023098"/>
    </source>
</evidence>
<comment type="cofactor">
    <cofactor evidence="1">
        <name>Mg(2+)</name>
        <dbReference type="ChEBI" id="CHEBI:18420"/>
    </cofactor>
</comment>
<organism evidence="14 15">
    <name type="scientific">Thermophilibacter immobilis</name>
    <dbReference type="NCBI Taxonomy" id="2779519"/>
    <lineage>
        <taxon>Bacteria</taxon>
        <taxon>Bacillati</taxon>
        <taxon>Actinomycetota</taxon>
        <taxon>Coriobacteriia</taxon>
        <taxon>Coriobacteriales</taxon>
        <taxon>Atopobiaceae</taxon>
        <taxon>Thermophilibacter</taxon>
    </lineage>
</organism>
<evidence type="ECO:0000256" key="1">
    <source>
        <dbReference type="ARBA" id="ARBA00001946"/>
    </source>
</evidence>
<evidence type="ECO:0000256" key="6">
    <source>
        <dbReference type="ARBA" id="ARBA00022741"/>
    </source>
</evidence>
<gene>
    <name evidence="14" type="ORF">INP52_05940</name>
</gene>
<dbReference type="EMBL" id="CP063767">
    <property type="protein sequence ID" value="QOY59979.1"/>
    <property type="molecule type" value="Genomic_DNA"/>
</dbReference>
<evidence type="ECO:0000256" key="7">
    <source>
        <dbReference type="ARBA" id="ARBA00022777"/>
    </source>
</evidence>
<name>A0A7S7M743_9ACTN</name>
<dbReference type="InterPro" id="IPR017438">
    <property type="entry name" value="ATP-NAD_kinase_N"/>
</dbReference>
<dbReference type="InterPro" id="IPR016064">
    <property type="entry name" value="NAD/diacylglycerol_kinase_sf"/>
</dbReference>
<dbReference type="PANTHER" id="PTHR12358:SF106">
    <property type="entry name" value="LIPID KINASE YEGS"/>
    <property type="match status" value="1"/>
</dbReference>
<keyword evidence="7 14" id="KW-0418">Kinase</keyword>
<evidence type="ECO:0000256" key="5">
    <source>
        <dbReference type="ARBA" id="ARBA00022723"/>
    </source>
</evidence>
<evidence type="ECO:0000313" key="14">
    <source>
        <dbReference type="EMBL" id="QOY59979.1"/>
    </source>
</evidence>
<dbReference type="GO" id="GO:0005886">
    <property type="term" value="C:plasma membrane"/>
    <property type="evidence" value="ECO:0007669"/>
    <property type="project" value="TreeGrafter"/>
</dbReference>
<dbReference type="GO" id="GO:0005524">
    <property type="term" value="F:ATP binding"/>
    <property type="evidence" value="ECO:0007669"/>
    <property type="project" value="UniProtKB-KW"/>
</dbReference>
<keyword evidence="6" id="KW-0547">Nucleotide-binding</keyword>
<evidence type="ECO:0000313" key="15">
    <source>
        <dbReference type="Proteomes" id="UP000593735"/>
    </source>
</evidence>
<dbReference type="GO" id="GO:0004143">
    <property type="term" value="F:ATP-dependent diacylglycerol kinase activity"/>
    <property type="evidence" value="ECO:0007669"/>
    <property type="project" value="TreeGrafter"/>
</dbReference>
<evidence type="ECO:0000256" key="12">
    <source>
        <dbReference type="ARBA" id="ARBA00023264"/>
    </source>
</evidence>
<dbReference type="Gene3D" id="3.40.50.10330">
    <property type="entry name" value="Probable inorganic polyphosphate/atp-NAD kinase, domain 1"/>
    <property type="match status" value="1"/>
</dbReference>
<evidence type="ECO:0000256" key="8">
    <source>
        <dbReference type="ARBA" id="ARBA00022840"/>
    </source>
</evidence>
<keyword evidence="11" id="KW-0594">Phospholipid biosynthesis</keyword>
<protein>
    <submittedName>
        <fullName evidence="14">Diacylglycerol kinase family lipid kinase</fullName>
    </submittedName>
</protein>
<keyword evidence="3" id="KW-0444">Lipid biosynthesis</keyword>
<dbReference type="Gene3D" id="2.60.200.40">
    <property type="match status" value="1"/>
</dbReference>
<dbReference type="GO" id="GO:0046872">
    <property type="term" value="F:metal ion binding"/>
    <property type="evidence" value="ECO:0007669"/>
    <property type="project" value="UniProtKB-KW"/>
</dbReference>
<dbReference type="InterPro" id="IPR050187">
    <property type="entry name" value="Lipid_Phosphate_FormReg"/>
</dbReference>
<evidence type="ECO:0000256" key="11">
    <source>
        <dbReference type="ARBA" id="ARBA00023209"/>
    </source>
</evidence>
<dbReference type="InterPro" id="IPR005218">
    <property type="entry name" value="Diacylglycerol/lipid_kinase"/>
</dbReference>
<evidence type="ECO:0000256" key="2">
    <source>
        <dbReference type="ARBA" id="ARBA00005983"/>
    </source>
</evidence>
<dbReference type="SMART" id="SM00046">
    <property type="entry name" value="DAGKc"/>
    <property type="match status" value="1"/>
</dbReference>